<feature type="domain" description="Protein NO VEIN C-terminal" evidence="2">
    <location>
        <begin position="203"/>
        <end position="275"/>
    </location>
</feature>
<organism evidence="3 4">
    <name type="scientific">Streptosporangium amethystogenes subsp. fukuiense</name>
    <dbReference type="NCBI Taxonomy" id="698418"/>
    <lineage>
        <taxon>Bacteria</taxon>
        <taxon>Bacillati</taxon>
        <taxon>Actinomycetota</taxon>
        <taxon>Actinomycetes</taxon>
        <taxon>Streptosporangiales</taxon>
        <taxon>Streptosporangiaceae</taxon>
        <taxon>Streptosporangium</taxon>
    </lineage>
</organism>
<feature type="region of interest" description="Disordered" evidence="1">
    <location>
        <begin position="1"/>
        <end position="43"/>
    </location>
</feature>
<dbReference type="RefSeq" id="WP_343983875.1">
    <property type="nucleotide sequence ID" value="NZ_BAAAGK010000326.1"/>
</dbReference>
<evidence type="ECO:0000256" key="1">
    <source>
        <dbReference type="SAM" id="MobiDB-lite"/>
    </source>
</evidence>
<protein>
    <submittedName>
        <fullName evidence="3">Protein NO VEIN domain-containing protein</fullName>
    </submittedName>
</protein>
<evidence type="ECO:0000259" key="2">
    <source>
        <dbReference type="Pfam" id="PF13020"/>
    </source>
</evidence>
<proteinExistence type="predicted"/>
<gene>
    <name evidence="3" type="ORF">ACFQVD_36110</name>
</gene>
<feature type="compositionally biased region" description="Polar residues" evidence="1">
    <location>
        <begin position="1"/>
        <end position="17"/>
    </location>
</feature>
<name>A0ABW2TBY1_9ACTN</name>
<evidence type="ECO:0000313" key="3">
    <source>
        <dbReference type="EMBL" id="MFC7605540.1"/>
    </source>
</evidence>
<dbReference type="EMBL" id="JBHTEE010000001">
    <property type="protein sequence ID" value="MFC7605540.1"/>
    <property type="molecule type" value="Genomic_DNA"/>
</dbReference>
<dbReference type="InterPro" id="IPR024975">
    <property type="entry name" value="NOV_C"/>
</dbReference>
<dbReference type="Proteomes" id="UP001596514">
    <property type="component" value="Unassembled WGS sequence"/>
</dbReference>
<comment type="caution">
    <text evidence="3">The sequence shown here is derived from an EMBL/GenBank/DDBJ whole genome shotgun (WGS) entry which is preliminary data.</text>
</comment>
<keyword evidence="4" id="KW-1185">Reference proteome</keyword>
<sequence>MQPTTDDGRQMNANFSIEGNDGRLSLVMNSSGGKSPSGARNGEYNPALELLLDRLRNRGATLISGFVESSKIADLPEGERRLFDQKIHLPQHEDMERVRFMLTTPQGKIGKDPNAKKDGNNRKRIRLYLDVPGYAPEDHKRLANDIANPDLNNVEVAPQELRPVSPAVPVMLVETEGTPTRSASLSRGGAGRVMSAARRLAIEQHAVGMATELYESQGYQITDVGTTESYDLHAVRESGDRHEELHIEVKGSINPADAVELTKGEVRNAREHHTHLVVVDCIEVSSQPDGKVETSGGRLRQWETWVPAEEDLQATRYRYRLPGDGQAPHS</sequence>
<evidence type="ECO:0000313" key="4">
    <source>
        <dbReference type="Proteomes" id="UP001596514"/>
    </source>
</evidence>
<reference evidence="4" key="1">
    <citation type="journal article" date="2019" name="Int. J. Syst. Evol. Microbiol.">
        <title>The Global Catalogue of Microorganisms (GCM) 10K type strain sequencing project: providing services to taxonomists for standard genome sequencing and annotation.</title>
        <authorList>
            <consortium name="The Broad Institute Genomics Platform"/>
            <consortium name="The Broad Institute Genome Sequencing Center for Infectious Disease"/>
            <person name="Wu L."/>
            <person name="Ma J."/>
        </authorList>
    </citation>
    <scope>NUCLEOTIDE SEQUENCE [LARGE SCALE GENOMIC DNA]</scope>
    <source>
        <strain evidence="4">JCM 10083</strain>
    </source>
</reference>
<accession>A0ABW2TBY1</accession>
<dbReference type="Pfam" id="PF13020">
    <property type="entry name" value="NOV_C"/>
    <property type="match status" value="1"/>
</dbReference>